<evidence type="ECO:0000313" key="2">
    <source>
        <dbReference type="EMBL" id="KAK9681810.1"/>
    </source>
</evidence>
<keyword evidence="3" id="KW-1185">Reference proteome</keyword>
<dbReference type="InterPro" id="IPR053085">
    <property type="entry name" value="Jasmonate-induced_protein"/>
</dbReference>
<accession>A0AAW1HZZ3</accession>
<reference evidence="1 3" key="1">
    <citation type="submission" date="2024-03" db="EMBL/GenBank/DDBJ databases">
        <title>WGS assembly of Saponaria officinalis var. Norfolk2.</title>
        <authorList>
            <person name="Jenkins J."/>
            <person name="Shu S."/>
            <person name="Grimwood J."/>
            <person name="Barry K."/>
            <person name="Goodstein D."/>
            <person name="Schmutz J."/>
            <person name="Leebens-Mack J."/>
            <person name="Osbourn A."/>
        </authorList>
    </citation>
    <scope>NUCLEOTIDE SEQUENCE [LARGE SCALE GENOMIC DNA]</scope>
    <source>
        <strain evidence="3">cv. Norfolk2</strain>
        <strain evidence="1">JIC</strain>
        <tissue evidence="1">Leaf</tissue>
    </source>
</reference>
<dbReference type="InterPro" id="IPR049065">
    <property type="entry name" value="Nakanori"/>
</dbReference>
<dbReference type="PANTHER" id="PTHR36482:SF7">
    <property type="entry name" value="OS04G0308500 PROTEIN"/>
    <property type="match status" value="1"/>
</dbReference>
<gene>
    <name evidence="1" type="ORF">RND81_10G028400</name>
    <name evidence="2" type="ORF">RND81_10G029400</name>
</gene>
<organism evidence="1 3">
    <name type="scientific">Saponaria officinalis</name>
    <name type="common">Common soapwort</name>
    <name type="synonym">Lychnis saponaria</name>
    <dbReference type="NCBI Taxonomy" id="3572"/>
    <lineage>
        <taxon>Eukaryota</taxon>
        <taxon>Viridiplantae</taxon>
        <taxon>Streptophyta</taxon>
        <taxon>Embryophyta</taxon>
        <taxon>Tracheophyta</taxon>
        <taxon>Spermatophyta</taxon>
        <taxon>Magnoliopsida</taxon>
        <taxon>eudicotyledons</taxon>
        <taxon>Gunneridae</taxon>
        <taxon>Pentapetalae</taxon>
        <taxon>Caryophyllales</taxon>
        <taxon>Caryophyllaceae</taxon>
        <taxon>Caryophylleae</taxon>
        <taxon>Saponaria</taxon>
    </lineage>
</organism>
<dbReference type="Proteomes" id="UP001443914">
    <property type="component" value="Unassembled WGS sequence"/>
</dbReference>
<proteinExistence type="predicted"/>
<dbReference type="Pfam" id="PF21230">
    <property type="entry name" value="Nakanori"/>
    <property type="match status" value="1"/>
</dbReference>
<sequence length="208" mass="23431">MANPFGELVDDEKLDGMTRYNGKTKTQEDRAREAMRVQTGVANEEARKYVNGVKEFYGDGASTLCMIFNGTGETLYYVDDHDYYGNLGRTPYPVQIGNGQWVSFLHVHTTSASSGSEAALIYRGKQKDGLTRDFMIAWSTPWGIWYKNKAYCEMREEGQSSSWDDIYDRTNNSGYDDKVDRDGMIIKVSTASGSSPFYTAILTIPYSD</sequence>
<evidence type="ECO:0000313" key="3">
    <source>
        <dbReference type="Proteomes" id="UP001443914"/>
    </source>
</evidence>
<evidence type="ECO:0000313" key="1">
    <source>
        <dbReference type="EMBL" id="KAK9681794.1"/>
    </source>
</evidence>
<dbReference type="Gene3D" id="2.60.270.50">
    <property type="match status" value="1"/>
</dbReference>
<dbReference type="EMBL" id="JBDFQZ010000010">
    <property type="protein sequence ID" value="KAK9681794.1"/>
    <property type="molecule type" value="Genomic_DNA"/>
</dbReference>
<name>A0AAW1HZZ3_SAPOF</name>
<comment type="caution">
    <text evidence="1">The sequence shown here is derived from an EMBL/GenBank/DDBJ whole genome shotgun (WGS) entry which is preliminary data.</text>
</comment>
<dbReference type="EMBL" id="JBDFQZ010000010">
    <property type="protein sequence ID" value="KAK9681810.1"/>
    <property type="molecule type" value="Genomic_DNA"/>
</dbReference>
<protein>
    <recommendedName>
        <fullName evidence="4">23 kDa jasmonate-induced protein-like</fullName>
    </recommendedName>
</protein>
<evidence type="ECO:0008006" key="4">
    <source>
        <dbReference type="Google" id="ProtNLM"/>
    </source>
</evidence>
<dbReference type="PANTHER" id="PTHR36482">
    <property type="entry name" value="OSJNBA0024J22.15 PROTEIN"/>
    <property type="match status" value="1"/>
</dbReference>
<dbReference type="AlphaFoldDB" id="A0AAW1HZZ3"/>